<gene>
    <name evidence="1" type="ORF">HHI36_021298</name>
</gene>
<accession>A0ABD2MX67</accession>
<evidence type="ECO:0000313" key="1">
    <source>
        <dbReference type="EMBL" id="KAL3270772.1"/>
    </source>
</evidence>
<name>A0ABD2MX67_9CUCU</name>
<organism evidence="1 2">
    <name type="scientific">Cryptolaemus montrouzieri</name>
    <dbReference type="NCBI Taxonomy" id="559131"/>
    <lineage>
        <taxon>Eukaryota</taxon>
        <taxon>Metazoa</taxon>
        <taxon>Ecdysozoa</taxon>
        <taxon>Arthropoda</taxon>
        <taxon>Hexapoda</taxon>
        <taxon>Insecta</taxon>
        <taxon>Pterygota</taxon>
        <taxon>Neoptera</taxon>
        <taxon>Endopterygota</taxon>
        <taxon>Coleoptera</taxon>
        <taxon>Polyphaga</taxon>
        <taxon>Cucujiformia</taxon>
        <taxon>Coccinelloidea</taxon>
        <taxon>Coccinellidae</taxon>
        <taxon>Scymninae</taxon>
        <taxon>Scymnini</taxon>
        <taxon>Cryptolaemus</taxon>
    </lineage>
</organism>
<sequence>MGEAVVLFGEVDWSSVLADKDVGKCYESFQSTITHIMDKVAPKCLNRKRTSKSKPWITKSIKEKSATKGLLFEKLCMGKLLRDQCGNFARIEFHKSTLDWSMRLQK</sequence>
<keyword evidence="2" id="KW-1185">Reference proteome</keyword>
<reference evidence="1 2" key="1">
    <citation type="journal article" date="2021" name="BMC Biol.">
        <title>Horizontally acquired antibacterial genes associated with adaptive radiation of ladybird beetles.</title>
        <authorList>
            <person name="Li H.S."/>
            <person name="Tang X.F."/>
            <person name="Huang Y.H."/>
            <person name="Xu Z.Y."/>
            <person name="Chen M.L."/>
            <person name="Du X.Y."/>
            <person name="Qiu B.Y."/>
            <person name="Chen P.T."/>
            <person name="Zhang W."/>
            <person name="Slipinski A."/>
            <person name="Escalona H.E."/>
            <person name="Waterhouse R.M."/>
            <person name="Zwick A."/>
            <person name="Pang H."/>
        </authorList>
    </citation>
    <scope>NUCLEOTIDE SEQUENCE [LARGE SCALE GENOMIC DNA]</scope>
    <source>
        <strain evidence="1">SYSU2018</strain>
    </source>
</reference>
<dbReference type="EMBL" id="JABFTP020000042">
    <property type="protein sequence ID" value="KAL3270772.1"/>
    <property type="molecule type" value="Genomic_DNA"/>
</dbReference>
<comment type="caution">
    <text evidence="1">The sequence shown here is derived from an EMBL/GenBank/DDBJ whole genome shotgun (WGS) entry which is preliminary data.</text>
</comment>
<dbReference type="AlphaFoldDB" id="A0ABD2MX67"/>
<evidence type="ECO:0000313" key="2">
    <source>
        <dbReference type="Proteomes" id="UP001516400"/>
    </source>
</evidence>
<protein>
    <submittedName>
        <fullName evidence="1">Uncharacterized protein</fullName>
    </submittedName>
</protein>
<dbReference type="Proteomes" id="UP001516400">
    <property type="component" value="Unassembled WGS sequence"/>
</dbReference>
<proteinExistence type="predicted"/>